<organism evidence="3 4">
    <name type="scientific">Oceanibacterium hippocampi</name>
    <dbReference type="NCBI Taxonomy" id="745714"/>
    <lineage>
        <taxon>Bacteria</taxon>
        <taxon>Pseudomonadati</taxon>
        <taxon>Pseudomonadota</taxon>
        <taxon>Alphaproteobacteria</taxon>
        <taxon>Sneathiellales</taxon>
        <taxon>Sneathiellaceae</taxon>
        <taxon>Oceanibacterium</taxon>
    </lineage>
</organism>
<dbReference type="PANTHER" id="PTHR11895:SF7">
    <property type="entry name" value="GLUTAMYL-TRNA(GLN) AMIDOTRANSFERASE SUBUNIT A, MITOCHONDRIAL"/>
    <property type="match status" value="1"/>
</dbReference>
<accession>A0A1Y5TJC0</accession>
<evidence type="ECO:0000259" key="2">
    <source>
        <dbReference type="Pfam" id="PF01425"/>
    </source>
</evidence>
<dbReference type="InterPro" id="IPR000120">
    <property type="entry name" value="Amidase"/>
</dbReference>
<dbReference type="RefSeq" id="WP_085884311.1">
    <property type="nucleotide sequence ID" value="NZ_FWFR01000002.1"/>
</dbReference>
<proteinExistence type="inferred from homology"/>
<comment type="similarity">
    <text evidence="1">Belongs to the amidase family.</text>
</comment>
<feature type="domain" description="Amidase" evidence="2">
    <location>
        <begin position="33"/>
        <end position="448"/>
    </location>
</feature>
<dbReference type="SUPFAM" id="SSF75304">
    <property type="entry name" value="Amidase signature (AS) enzymes"/>
    <property type="match status" value="1"/>
</dbReference>
<dbReference type="InterPro" id="IPR023631">
    <property type="entry name" value="Amidase_dom"/>
</dbReference>
<dbReference type="Gene3D" id="3.90.1300.10">
    <property type="entry name" value="Amidase signature (AS) domain"/>
    <property type="match status" value="1"/>
</dbReference>
<reference evidence="3 4" key="1">
    <citation type="submission" date="2017-03" db="EMBL/GenBank/DDBJ databases">
        <authorList>
            <person name="Afonso C.L."/>
            <person name="Miller P.J."/>
            <person name="Scott M.A."/>
            <person name="Spackman E."/>
            <person name="Goraichik I."/>
            <person name="Dimitrov K.M."/>
            <person name="Suarez D.L."/>
            <person name="Swayne D.E."/>
        </authorList>
    </citation>
    <scope>NUCLEOTIDE SEQUENCE [LARGE SCALE GENOMIC DNA]</scope>
    <source>
        <strain evidence="3 4">CECT 7691</strain>
    </source>
</reference>
<keyword evidence="4" id="KW-1185">Reference proteome</keyword>
<dbReference type="NCBIfam" id="NF004815">
    <property type="entry name" value="PRK06169.1"/>
    <property type="match status" value="1"/>
</dbReference>
<dbReference type="Pfam" id="PF01425">
    <property type="entry name" value="Amidase"/>
    <property type="match status" value="1"/>
</dbReference>
<evidence type="ECO:0000313" key="3">
    <source>
        <dbReference type="EMBL" id="SLN65480.1"/>
    </source>
</evidence>
<dbReference type="Proteomes" id="UP000193200">
    <property type="component" value="Unassembled WGS sequence"/>
</dbReference>
<evidence type="ECO:0000256" key="1">
    <source>
        <dbReference type="ARBA" id="ARBA00009199"/>
    </source>
</evidence>
<dbReference type="EC" id="3.5.1.13" evidence="3"/>
<dbReference type="InParanoid" id="A0A1Y5TJC0"/>
<keyword evidence="3" id="KW-0378">Hydrolase</keyword>
<dbReference type="AlphaFoldDB" id="A0A1Y5TJC0"/>
<dbReference type="OrthoDB" id="9814821at2"/>
<protein>
    <submittedName>
        <fullName evidence="3">Acylamidase</fullName>
        <ecNumber evidence="3">3.5.1.13</ecNumber>
    </submittedName>
</protein>
<name>A0A1Y5TJC0_9PROT</name>
<dbReference type="InterPro" id="IPR036928">
    <property type="entry name" value="AS_sf"/>
</dbReference>
<dbReference type="GO" id="GO:0047680">
    <property type="term" value="F:aryl-acylamidase activity"/>
    <property type="evidence" value="ECO:0007669"/>
    <property type="project" value="UniProtKB-EC"/>
</dbReference>
<evidence type="ECO:0000313" key="4">
    <source>
        <dbReference type="Proteomes" id="UP000193200"/>
    </source>
</evidence>
<sequence>MTLPGDRQSLATMPVSDLVRCYRSGDASPVEAAKEVVARIDGLNDRLNAYCHLDPDTTMREAAASEARWRRGTPLSPVDGVPYGVKDMVGVRGIPTRFGSVALAADTPVAEDAPAVARLREAGAVFLGKTTTSEFGWKGTADSPLTGITRNPWNPALTSGGSSGGAACAAATGMGHFQIGTDGGGSLRIPASFCGVVGMKATFGRVPAWPSGPMFTLSNVGPIARTVDDLGLMLDTIARPDPRDWNAVPETVASRPPVTELSGLRVAFVPDEARCDPDVSLVMRDVIGRLADAGAELTELVLPLEEARRILDPHWQAGTCWLARTIPAERHDLLDEGFRKVAERGEGLSLMAYYEAMMSRQKLGESLQRQLETYDVLLTPCLPILPFAAGRLGPGARAEEDWLDWNPYTFLFNLTRQPALSLPAGTSASGLPIGIQLVARMYEDRRLLMIASLVERLVGFPANVAGDRSASEKSLDR</sequence>
<dbReference type="PANTHER" id="PTHR11895">
    <property type="entry name" value="TRANSAMIDASE"/>
    <property type="match status" value="1"/>
</dbReference>
<gene>
    <name evidence="3" type="primary">aam_4</name>
    <name evidence="3" type="ORF">OCH7691_02997</name>
</gene>
<dbReference type="EMBL" id="FWFR01000002">
    <property type="protein sequence ID" value="SLN65480.1"/>
    <property type="molecule type" value="Genomic_DNA"/>
</dbReference>